<keyword evidence="3" id="KW-0804">Transcription</keyword>
<dbReference type="SUPFAM" id="SSF48498">
    <property type="entry name" value="Tetracyclin repressor-like, C-terminal domain"/>
    <property type="match status" value="1"/>
</dbReference>
<keyword evidence="1" id="KW-0805">Transcription regulation</keyword>
<evidence type="ECO:0000256" key="3">
    <source>
        <dbReference type="ARBA" id="ARBA00023163"/>
    </source>
</evidence>
<dbReference type="Pfam" id="PF16925">
    <property type="entry name" value="TetR_C_13"/>
    <property type="match status" value="1"/>
</dbReference>
<accession>A0AAU7KB69</accession>
<dbReference type="PRINTS" id="PR00455">
    <property type="entry name" value="HTHTETR"/>
</dbReference>
<evidence type="ECO:0000256" key="4">
    <source>
        <dbReference type="PROSITE-ProRule" id="PRU00335"/>
    </source>
</evidence>
<dbReference type="InterPro" id="IPR036271">
    <property type="entry name" value="Tet_transcr_reg_TetR-rel_C_sf"/>
</dbReference>
<dbReference type="InterPro" id="IPR009057">
    <property type="entry name" value="Homeodomain-like_sf"/>
</dbReference>
<dbReference type="Gene3D" id="1.10.357.10">
    <property type="entry name" value="Tetracycline Repressor, domain 2"/>
    <property type="match status" value="1"/>
</dbReference>
<evidence type="ECO:0000256" key="1">
    <source>
        <dbReference type="ARBA" id="ARBA00023015"/>
    </source>
</evidence>
<dbReference type="AlphaFoldDB" id="A0AAU7KB69"/>
<organism evidence="6">
    <name type="scientific">Pedobacter sp. KACC 23697</name>
    <dbReference type="NCBI Taxonomy" id="3149230"/>
    <lineage>
        <taxon>Bacteria</taxon>
        <taxon>Pseudomonadati</taxon>
        <taxon>Bacteroidota</taxon>
        <taxon>Sphingobacteriia</taxon>
        <taxon>Sphingobacteriales</taxon>
        <taxon>Sphingobacteriaceae</taxon>
        <taxon>Pedobacter</taxon>
    </lineage>
</organism>
<evidence type="ECO:0000259" key="5">
    <source>
        <dbReference type="PROSITE" id="PS50977"/>
    </source>
</evidence>
<feature type="domain" description="HTH tetR-type" evidence="5">
    <location>
        <begin position="26"/>
        <end position="86"/>
    </location>
</feature>
<feature type="DNA-binding region" description="H-T-H motif" evidence="4">
    <location>
        <begin position="49"/>
        <end position="68"/>
    </location>
</feature>
<sequence length="216" mass="23557">MIKIVVFNIPIGIYLCSQLMSMTKAEKTRDYIVEKTASIFNKKGYAGTSLNDITAATGLTKGSVYGNFANKDEVALAAFDYNLKNIVSRVEAEINRQKDVKGKLLVYINIYQNLLSGTVAEGGCPILNTAIDADDTHPALKARAVQAVLGWKKRIIELIEAGIAAKEINADNNPEQIALTVIAMIEGGIMISRLTAKPAYWNLIMDSLKKYVNSLG</sequence>
<dbReference type="GO" id="GO:0003677">
    <property type="term" value="F:DNA binding"/>
    <property type="evidence" value="ECO:0007669"/>
    <property type="project" value="UniProtKB-UniRule"/>
</dbReference>
<dbReference type="InterPro" id="IPR001647">
    <property type="entry name" value="HTH_TetR"/>
</dbReference>
<reference evidence="6" key="1">
    <citation type="submission" date="2024-05" db="EMBL/GenBank/DDBJ databases">
        <authorList>
            <person name="Kim S."/>
            <person name="Heo J."/>
            <person name="Choi H."/>
            <person name="Choi Y."/>
            <person name="Kwon S.-W."/>
            <person name="Kim Y."/>
        </authorList>
    </citation>
    <scope>NUCLEOTIDE SEQUENCE</scope>
    <source>
        <strain evidence="6">KACC 23697</strain>
    </source>
</reference>
<dbReference type="PROSITE" id="PS50977">
    <property type="entry name" value="HTH_TETR_2"/>
    <property type="match status" value="1"/>
</dbReference>
<dbReference type="PANTHER" id="PTHR47506:SF3">
    <property type="entry name" value="HTH-TYPE TRANSCRIPTIONAL REGULATOR LMRA"/>
    <property type="match status" value="1"/>
</dbReference>
<dbReference type="InterPro" id="IPR011075">
    <property type="entry name" value="TetR_C"/>
</dbReference>
<name>A0AAU7KB69_9SPHI</name>
<dbReference type="PANTHER" id="PTHR47506">
    <property type="entry name" value="TRANSCRIPTIONAL REGULATORY PROTEIN"/>
    <property type="match status" value="1"/>
</dbReference>
<keyword evidence="2 4" id="KW-0238">DNA-binding</keyword>
<gene>
    <name evidence="6" type="ORF">ABEG20_08850</name>
</gene>
<evidence type="ECO:0000256" key="2">
    <source>
        <dbReference type="ARBA" id="ARBA00023125"/>
    </source>
</evidence>
<dbReference type="SUPFAM" id="SSF46689">
    <property type="entry name" value="Homeodomain-like"/>
    <property type="match status" value="1"/>
</dbReference>
<dbReference type="RefSeq" id="WP_406827012.1">
    <property type="nucleotide sequence ID" value="NZ_CP157485.1"/>
</dbReference>
<dbReference type="EMBL" id="CP157485">
    <property type="protein sequence ID" value="XBO49705.1"/>
    <property type="molecule type" value="Genomic_DNA"/>
</dbReference>
<proteinExistence type="predicted"/>
<evidence type="ECO:0000313" key="6">
    <source>
        <dbReference type="EMBL" id="XBO49705.1"/>
    </source>
</evidence>
<protein>
    <submittedName>
        <fullName evidence="6">TetR/AcrR family transcriptional regulator</fullName>
    </submittedName>
</protein>
<dbReference type="Pfam" id="PF00440">
    <property type="entry name" value="TetR_N"/>
    <property type="match status" value="1"/>
</dbReference>